<evidence type="ECO:0000256" key="2">
    <source>
        <dbReference type="SAM" id="SignalP"/>
    </source>
</evidence>
<proteinExistence type="predicted"/>
<dbReference type="InterPro" id="IPR038404">
    <property type="entry name" value="TRAP_DctP_sf"/>
</dbReference>
<organism evidence="3 4">
    <name type="scientific">Treponema parvum</name>
    <dbReference type="NCBI Taxonomy" id="138851"/>
    <lineage>
        <taxon>Bacteria</taxon>
        <taxon>Pseudomonadati</taxon>
        <taxon>Spirochaetota</taxon>
        <taxon>Spirochaetia</taxon>
        <taxon>Spirochaetales</taxon>
        <taxon>Treponemataceae</taxon>
        <taxon>Treponema</taxon>
    </lineage>
</organism>
<evidence type="ECO:0000313" key="3">
    <source>
        <dbReference type="EMBL" id="QTQ11241.1"/>
    </source>
</evidence>
<evidence type="ECO:0000313" key="4">
    <source>
        <dbReference type="Proteomes" id="UP000671995"/>
    </source>
</evidence>
<dbReference type="Pfam" id="PF03480">
    <property type="entry name" value="DctP"/>
    <property type="match status" value="1"/>
</dbReference>
<gene>
    <name evidence="3" type="primary">dctP</name>
    <name evidence="3" type="ORF">HRI96_02940</name>
</gene>
<feature type="signal peptide" evidence="2">
    <location>
        <begin position="1"/>
        <end position="23"/>
    </location>
</feature>
<dbReference type="InterPro" id="IPR018389">
    <property type="entry name" value="DctP_fam"/>
</dbReference>
<dbReference type="EMBL" id="CP054257">
    <property type="protein sequence ID" value="QTQ11241.1"/>
    <property type="molecule type" value="Genomic_DNA"/>
</dbReference>
<dbReference type="AlphaFoldDB" id="A0A975EYN1"/>
<evidence type="ECO:0000256" key="1">
    <source>
        <dbReference type="ARBA" id="ARBA00022729"/>
    </source>
</evidence>
<dbReference type="Proteomes" id="UP000671995">
    <property type="component" value="Chromosome"/>
</dbReference>
<feature type="chain" id="PRO_5036925777" evidence="2">
    <location>
        <begin position="24"/>
        <end position="334"/>
    </location>
</feature>
<reference evidence="3" key="1">
    <citation type="submission" date="2020-05" db="EMBL/GenBank/DDBJ databases">
        <authorList>
            <person name="Zeng H."/>
            <person name="Chan Y.K."/>
            <person name="Watt R.M."/>
        </authorList>
    </citation>
    <scope>NUCLEOTIDE SEQUENCE</scope>
    <source>
        <strain evidence="3">ATCC 700773</strain>
    </source>
</reference>
<name>A0A975EYN1_9SPIR</name>
<dbReference type="RefSeq" id="WP_210118036.1">
    <property type="nucleotide sequence ID" value="NZ_CP054257.1"/>
</dbReference>
<reference evidence="3" key="2">
    <citation type="journal article" date="2021" name="Microbiol. Resour. Announc.">
        <title>Complete Genome Sequences of Three Human Oral Treponema parvum Isolates.</title>
        <authorList>
            <person name="Zeng H."/>
            <person name="Watt R.M."/>
        </authorList>
    </citation>
    <scope>NUCLEOTIDE SEQUENCE</scope>
    <source>
        <strain evidence="3">ATCC 700773</strain>
    </source>
</reference>
<dbReference type="NCBIfam" id="NF037995">
    <property type="entry name" value="TRAP_S1"/>
    <property type="match status" value="1"/>
</dbReference>
<protein>
    <submittedName>
        <fullName evidence="3">TRAP transporter substrate-binding protein DctP</fullName>
    </submittedName>
</protein>
<dbReference type="CDD" id="cd13669">
    <property type="entry name" value="PBP2_TRAP_TM0322_like"/>
    <property type="match status" value="1"/>
</dbReference>
<dbReference type="GO" id="GO:0055085">
    <property type="term" value="P:transmembrane transport"/>
    <property type="evidence" value="ECO:0007669"/>
    <property type="project" value="InterPro"/>
</dbReference>
<dbReference type="PANTHER" id="PTHR33376">
    <property type="match status" value="1"/>
</dbReference>
<accession>A0A975EYN1</accession>
<keyword evidence="1 2" id="KW-0732">Signal</keyword>
<dbReference type="Gene3D" id="3.40.190.170">
    <property type="entry name" value="Bacterial extracellular solute-binding protein, family 7"/>
    <property type="match status" value="1"/>
</dbReference>
<sequence length="334" mass="36888">MKKFVKSIVTGLLILSVAGLAFAAPKKKSLILATKFLDSEETAMSLRRVEAAINERGKAVNLEIKMYPGLTYAKAADCMEQITQGANVISCDGINFIAEYVPDYDAVTGPFLYADMAEYLAMTKTKLVQDLNAKAAKKGIHVLSLDYVFGFRSMMTNKVISEPADMKGLKIRVPESTIYSYTLDALGATPIAMPYPDTYSAIQQKVIDGVEGSISTYWGTKQYENVKNYSLTNHILAVSGIAMSESYWKGLTKEQQQIIAEEFKNGADDLYKNTLAQESEMLKKLEAVGVKVNKVDTPAFSAACKPVYSRFPKWTPGIFDQIQAELAKIRAKKQ</sequence>
<dbReference type="PANTHER" id="PTHR33376:SF3">
    <property type="entry name" value="C4-DICARBOXYLATE-BINDING PROTEIN"/>
    <property type="match status" value="1"/>
</dbReference>